<dbReference type="InterPro" id="IPR051692">
    <property type="entry name" value="OMP-like"/>
</dbReference>
<feature type="signal peptide" evidence="6">
    <location>
        <begin position="1"/>
        <end position="20"/>
    </location>
</feature>
<organism evidence="8 9">
    <name type="scientific">Bradyrhizobium iriomotense</name>
    <dbReference type="NCBI Taxonomy" id="441950"/>
    <lineage>
        <taxon>Bacteria</taxon>
        <taxon>Pseudomonadati</taxon>
        <taxon>Pseudomonadota</taxon>
        <taxon>Alphaproteobacteria</taxon>
        <taxon>Hyphomicrobiales</taxon>
        <taxon>Nitrobacteraceae</taxon>
        <taxon>Bradyrhizobium</taxon>
    </lineage>
</organism>
<evidence type="ECO:0000313" key="9">
    <source>
        <dbReference type="Proteomes" id="UP001156905"/>
    </source>
</evidence>
<dbReference type="EMBL" id="BSOW01000017">
    <property type="protein sequence ID" value="GLR88055.1"/>
    <property type="molecule type" value="Genomic_DNA"/>
</dbReference>
<comment type="similarity">
    <text evidence="5">Belongs to the Omp25/RopB family.</text>
</comment>
<evidence type="ECO:0000256" key="2">
    <source>
        <dbReference type="ARBA" id="ARBA00022729"/>
    </source>
</evidence>
<dbReference type="InterPro" id="IPR011250">
    <property type="entry name" value="OMP/PagP_B-barrel"/>
</dbReference>
<comment type="subcellular location">
    <subcellularLocation>
        <location evidence="1">Cell outer membrane</location>
    </subcellularLocation>
</comment>
<keyword evidence="3" id="KW-0472">Membrane</keyword>
<feature type="chain" id="PRO_5046025931" evidence="6">
    <location>
        <begin position="21"/>
        <end position="262"/>
    </location>
</feature>
<keyword evidence="2 6" id="KW-0732">Signal</keyword>
<proteinExistence type="inferred from homology"/>
<dbReference type="Pfam" id="PF13505">
    <property type="entry name" value="OMP_b-brl"/>
    <property type="match status" value="1"/>
</dbReference>
<dbReference type="RefSeq" id="WP_284269241.1">
    <property type="nucleotide sequence ID" value="NZ_BSOW01000017.1"/>
</dbReference>
<name>A0ABQ6B179_9BRAD</name>
<reference evidence="9" key="1">
    <citation type="journal article" date="2019" name="Int. J. Syst. Evol. Microbiol.">
        <title>The Global Catalogue of Microorganisms (GCM) 10K type strain sequencing project: providing services to taxonomists for standard genome sequencing and annotation.</title>
        <authorList>
            <consortium name="The Broad Institute Genomics Platform"/>
            <consortium name="The Broad Institute Genome Sequencing Center for Infectious Disease"/>
            <person name="Wu L."/>
            <person name="Ma J."/>
        </authorList>
    </citation>
    <scope>NUCLEOTIDE SEQUENCE [LARGE SCALE GENOMIC DNA]</scope>
    <source>
        <strain evidence="9">NBRC 102520</strain>
    </source>
</reference>
<evidence type="ECO:0000256" key="1">
    <source>
        <dbReference type="ARBA" id="ARBA00004442"/>
    </source>
</evidence>
<dbReference type="InterPro" id="IPR027385">
    <property type="entry name" value="Beta-barrel_OMP"/>
</dbReference>
<gene>
    <name evidence="8" type="ORF">GCM10007857_47670</name>
</gene>
<comment type="caution">
    <text evidence="8">The sequence shown here is derived from an EMBL/GenBank/DDBJ whole genome shotgun (WGS) entry which is preliminary data.</text>
</comment>
<keyword evidence="9" id="KW-1185">Reference proteome</keyword>
<dbReference type="PANTHER" id="PTHR34001:SF3">
    <property type="entry name" value="BLL7405 PROTEIN"/>
    <property type="match status" value="1"/>
</dbReference>
<evidence type="ECO:0000256" key="5">
    <source>
        <dbReference type="ARBA" id="ARBA00038306"/>
    </source>
</evidence>
<feature type="domain" description="Outer membrane protein beta-barrel" evidence="7">
    <location>
        <begin position="16"/>
        <end position="216"/>
    </location>
</feature>
<evidence type="ECO:0000256" key="3">
    <source>
        <dbReference type="ARBA" id="ARBA00023136"/>
    </source>
</evidence>
<evidence type="ECO:0000313" key="8">
    <source>
        <dbReference type="EMBL" id="GLR88055.1"/>
    </source>
</evidence>
<sequence length="262" mass="27620">MKKILLAAIGAISMTVSASAADLAARPYVKAPVAPAPIYNWAGLYIGLNGGGASSHNCWDINGLDFILSGTIFPISPAVSEGCHNATGGLAGGQIGYRWQASNWVFGLEAQGDWANLKGSNASPFFAALGGWTNQTKIDAIGLFTGQVGYAWNNVLWYVKGGAALTHDKYNGIFNPTGLTIDQASETRWGGAVGTGLEFGFAPGWSVAIEYDHLFMGSRTIGLATTTVLPGTVFRTDNIRQDVDMGTVRLNYTFGGPVVAKY</sequence>
<evidence type="ECO:0000256" key="4">
    <source>
        <dbReference type="ARBA" id="ARBA00023237"/>
    </source>
</evidence>
<accession>A0ABQ6B179</accession>
<dbReference type="SUPFAM" id="SSF56925">
    <property type="entry name" value="OMPA-like"/>
    <property type="match status" value="1"/>
</dbReference>
<dbReference type="Proteomes" id="UP001156905">
    <property type="component" value="Unassembled WGS sequence"/>
</dbReference>
<protein>
    <submittedName>
        <fullName evidence="8">Membrane protein</fullName>
    </submittedName>
</protein>
<evidence type="ECO:0000259" key="7">
    <source>
        <dbReference type="Pfam" id="PF13505"/>
    </source>
</evidence>
<evidence type="ECO:0000256" key="6">
    <source>
        <dbReference type="SAM" id="SignalP"/>
    </source>
</evidence>
<dbReference type="Gene3D" id="2.40.160.20">
    <property type="match status" value="1"/>
</dbReference>
<keyword evidence="4" id="KW-0998">Cell outer membrane</keyword>
<dbReference type="PANTHER" id="PTHR34001">
    <property type="entry name" value="BLL7405 PROTEIN"/>
    <property type="match status" value="1"/>
</dbReference>